<evidence type="ECO:0000256" key="2">
    <source>
        <dbReference type="ARBA" id="ARBA00022475"/>
    </source>
</evidence>
<dbReference type="InterPro" id="IPR022791">
    <property type="entry name" value="L-PG_synthase/AglD"/>
</dbReference>
<feature type="transmembrane region" description="Helical" evidence="6">
    <location>
        <begin position="46"/>
        <end position="66"/>
    </location>
</feature>
<keyword evidence="6" id="KW-0808">Transferase</keyword>
<evidence type="ECO:0000256" key="6">
    <source>
        <dbReference type="RuleBase" id="RU363042"/>
    </source>
</evidence>
<comment type="similarity">
    <text evidence="6">Belongs to the LPG synthase family.</text>
</comment>
<feature type="transmembrane region" description="Helical" evidence="6">
    <location>
        <begin position="7"/>
        <end position="26"/>
    </location>
</feature>
<accession>A0ABS8DGG0</accession>
<evidence type="ECO:0000256" key="4">
    <source>
        <dbReference type="ARBA" id="ARBA00022989"/>
    </source>
</evidence>
<keyword evidence="8" id="KW-1185">Reference proteome</keyword>
<dbReference type="EC" id="2.3.2.3" evidence="6"/>
<comment type="caution">
    <text evidence="7">The sequence shown here is derived from an EMBL/GenBank/DDBJ whole genome shotgun (WGS) entry which is preliminary data.</text>
</comment>
<gene>
    <name evidence="6" type="primary">mprF</name>
    <name evidence="7" type="ORF">LIZ65_09380</name>
</gene>
<keyword evidence="3 6" id="KW-0812">Transmembrane</keyword>
<feature type="transmembrane region" description="Helical" evidence="6">
    <location>
        <begin position="318"/>
        <end position="336"/>
    </location>
</feature>
<name>A0ABS8DGG0_9FIRM</name>
<keyword evidence="5 6" id="KW-0472">Membrane</keyword>
<evidence type="ECO:0000256" key="3">
    <source>
        <dbReference type="ARBA" id="ARBA00022692"/>
    </source>
</evidence>
<organism evidence="7 8">
    <name type="scientific">Bariatricus massiliensis</name>
    <dbReference type="NCBI Taxonomy" id="1745713"/>
    <lineage>
        <taxon>Bacteria</taxon>
        <taxon>Bacillati</taxon>
        <taxon>Bacillota</taxon>
        <taxon>Clostridia</taxon>
        <taxon>Lachnospirales</taxon>
        <taxon>Lachnospiraceae</taxon>
        <taxon>Bariatricus</taxon>
    </lineage>
</organism>
<feature type="transmembrane region" description="Helical" evidence="6">
    <location>
        <begin position="230"/>
        <end position="251"/>
    </location>
</feature>
<protein>
    <recommendedName>
        <fullName evidence="6">Phosphatidylglycerol lysyltransferase</fullName>
        <ecNumber evidence="6">2.3.2.3</ecNumber>
    </recommendedName>
    <alternativeName>
        <fullName evidence="6">Lysylphosphatidylglycerol synthase</fullName>
    </alternativeName>
</protein>
<reference evidence="7 8" key="1">
    <citation type="submission" date="2021-10" db="EMBL/GenBank/DDBJ databases">
        <title>Collection of gut derived symbiotic bacterial strains cultured from healthy donors.</title>
        <authorList>
            <person name="Lin H."/>
            <person name="Littmann E."/>
            <person name="Kohout C."/>
            <person name="Pamer E.G."/>
        </authorList>
    </citation>
    <scope>NUCLEOTIDE SEQUENCE [LARGE SCALE GENOMIC DNA]</scope>
    <source>
        <strain evidence="7 8">DFI.1.165</strain>
    </source>
</reference>
<dbReference type="RefSeq" id="WP_066737491.1">
    <property type="nucleotide sequence ID" value="NZ_JAJCIQ010000005.1"/>
</dbReference>
<proteinExistence type="inferred from homology"/>
<feature type="transmembrane region" description="Helical" evidence="6">
    <location>
        <begin position="263"/>
        <end position="280"/>
    </location>
</feature>
<sequence length="353" mass="39707">MGNKKKMLFNVTFLVLVFGLTMYGVFHGEDLGQILNIIKTVNPAFLIPGVLCVVIFIWGESIIIYYMMRSLGIMLKKWTCFLFSSVGFFFSCITPSASGGQPAQIYYMKKEKIPIPVSTLVLMIVTITYKLVLVVIGLGLVIFGQGFIHKYLSGMLFVFYLGIALNVFCVAAMLILVFHPRLARNIMVKGLWLLERMHLVRHKQSRIDKLEESMVQYSQTAVYLKSHTMVIINVFLITVFQRLSLFLATYFVYRSFGLKGKSIVVIVLLQAVISVAVDMLPLPGGMGISEKLFLIIFVPIFGVKLLLPGMILSRGLGYYTELIISALLTVTANFTIGKKRLNEEKGIQNVRIL</sequence>
<evidence type="ECO:0000313" key="8">
    <source>
        <dbReference type="Proteomes" id="UP001299546"/>
    </source>
</evidence>
<feature type="transmembrane region" description="Helical" evidence="6">
    <location>
        <begin position="292"/>
        <end position="312"/>
    </location>
</feature>
<dbReference type="Pfam" id="PF03706">
    <property type="entry name" value="LPG_synthase_TM"/>
    <property type="match status" value="1"/>
</dbReference>
<dbReference type="PANTHER" id="PTHR37693:SF1">
    <property type="entry name" value="INTEGRAL MEMBRANE PROTEIN"/>
    <property type="match status" value="1"/>
</dbReference>
<feature type="transmembrane region" description="Helical" evidence="6">
    <location>
        <begin position="155"/>
        <end position="176"/>
    </location>
</feature>
<comment type="catalytic activity">
    <reaction evidence="6">
        <text>L-lysyl-tRNA(Lys) + a 1,2-diacyl-sn-glycero-3-phospho-(1'-sn-glycerol) = a 1,2-diacyl-sn-glycero-3-phospho-1'-(3'-O-L-lysyl)-sn-glycerol + tRNA(Lys)</text>
        <dbReference type="Rhea" id="RHEA:10668"/>
        <dbReference type="Rhea" id="RHEA-COMP:9696"/>
        <dbReference type="Rhea" id="RHEA-COMP:9697"/>
        <dbReference type="ChEBI" id="CHEBI:64716"/>
        <dbReference type="ChEBI" id="CHEBI:75792"/>
        <dbReference type="ChEBI" id="CHEBI:78442"/>
        <dbReference type="ChEBI" id="CHEBI:78529"/>
        <dbReference type="EC" id="2.3.2.3"/>
    </reaction>
</comment>
<feature type="transmembrane region" description="Helical" evidence="6">
    <location>
        <begin position="117"/>
        <end position="143"/>
    </location>
</feature>
<comment type="function">
    <text evidence="6">Catalyzes the transfer of a lysyl group from L-lysyl-tRNA(Lys) to membrane-bound phosphatidylglycerol (PG), which produces lysylphosphatidylglycerol (LPG), a major component of the bacterial membrane with a positive net charge. LPG synthesis contributes to bacterial virulence as it is involved in the resistance mechanism against cationic antimicrobial peptides (CAMP) produces by the host's immune system (defensins, cathelicidins) and by the competing microorganisms.</text>
</comment>
<keyword evidence="6" id="KW-0443">Lipid metabolism</keyword>
<keyword evidence="4 6" id="KW-1133">Transmembrane helix</keyword>
<comment type="subcellular location">
    <subcellularLocation>
        <location evidence="1 6">Cell membrane</location>
        <topology evidence="1 6">Multi-pass membrane protein</topology>
    </subcellularLocation>
</comment>
<dbReference type="EMBL" id="JAJCIS010000004">
    <property type="protein sequence ID" value="MCB7387500.1"/>
    <property type="molecule type" value="Genomic_DNA"/>
</dbReference>
<dbReference type="NCBIfam" id="TIGR00374">
    <property type="entry name" value="flippase-like domain"/>
    <property type="match status" value="1"/>
</dbReference>
<evidence type="ECO:0000256" key="1">
    <source>
        <dbReference type="ARBA" id="ARBA00004651"/>
    </source>
</evidence>
<keyword evidence="2" id="KW-1003">Cell membrane</keyword>
<dbReference type="Proteomes" id="UP001299546">
    <property type="component" value="Unassembled WGS sequence"/>
</dbReference>
<evidence type="ECO:0000313" key="7">
    <source>
        <dbReference type="EMBL" id="MCB7387500.1"/>
    </source>
</evidence>
<evidence type="ECO:0000256" key="5">
    <source>
        <dbReference type="ARBA" id="ARBA00023136"/>
    </source>
</evidence>
<keyword evidence="6" id="KW-0046">Antibiotic resistance</keyword>
<dbReference type="PANTHER" id="PTHR37693">
    <property type="entry name" value="PHOSPHATIDYLGLYCEROL LYSYLTRANSFERASE"/>
    <property type="match status" value="1"/>
</dbReference>